<dbReference type="Gene3D" id="3.40.50.2000">
    <property type="entry name" value="Glycogen Phosphorylase B"/>
    <property type="match status" value="1"/>
</dbReference>
<feature type="site" description="Transition state stabilizer" evidence="11">
    <location>
        <position position="130"/>
    </location>
</feature>
<dbReference type="AlphaFoldDB" id="A0A545TK96"/>
<dbReference type="Pfam" id="PF04413">
    <property type="entry name" value="Glycos_transf_N"/>
    <property type="match status" value="1"/>
</dbReference>
<evidence type="ECO:0000256" key="11">
    <source>
        <dbReference type="PIRSR" id="PIRSR639901-2"/>
    </source>
</evidence>
<protein>
    <recommendedName>
        <fullName evidence="5 12">3-deoxy-D-manno-octulosonic acid transferase</fullName>
        <shortName evidence="12">Kdo transferase</shortName>
        <ecNumber evidence="4 12">2.4.99.12</ecNumber>
    </recommendedName>
    <alternativeName>
        <fullName evidence="8 12">Lipid IV(A) 3-deoxy-D-manno-octulosonic acid transferase</fullName>
    </alternativeName>
</protein>
<dbReference type="EMBL" id="VHSG01000014">
    <property type="protein sequence ID" value="TQV77652.1"/>
    <property type="molecule type" value="Genomic_DNA"/>
</dbReference>
<evidence type="ECO:0000256" key="10">
    <source>
        <dbReference type="PIRSR" id="PIRSR639901-1"/>
    </source>
</evidence>
<dbReference type="GO" id="GO:0009245">
    <property type="term" value="P:lipid A biosynthetic process"/>
    <property type="evidence" value="ECO:0007669"/>
    <property type="project" value="TreeGrafter"/>
</dbReference>
<evidence type="ECO:0000256" key="9">
    <source>
        <dbReference type="ARBA" id="ARBA00049183"/>
    </source>
</evidence>
<dbReference type="InterPro" id="IPR039901">
    <property type="entry name" value="Kdotransferase"/>
</dbReference>
<organism evidence="14 15">
    <name type="scientific">Exilibacterium tricleocarpae</name>
    <dbReference type="NCBI Taxonomy" id="2591008"/>
    <lineage>
        <taxon>Bacteria</taxon>
        <taxon>Pseudomonadati</taxon>
        <taxon>Pseudomonadota</taxon>
        <taxon>Gammaproteobacteria</taxon>
        <taxon>Cellvibrionales</taxon>
        <taxon>Cellvibrionaceae</taxon>
        <taxon>Exilibacterium</taxon>
    </lineage>
</organism>
<dbReference type="FunFam" id="3.40.50.11720:FF:000001">
    <property type="entry name" value="3-deoxy-D-manno-octulosonic acid transferase"/>
    <property type="match status" value="1"/>
</dbReference>
<keyword evidence="7" id="KW-0735">Signal-anchor</keyword>
<reference evidence="14 15" key="1">
    <citation type="submission" date="2019-06" db="EMBL/GenBank/DDBJ databases">
        <title>Whole genome sequence for Cellvibrionaceae sp. R142.</title>
        <authorList>
            <person name="Wang G."/>
        </authorList>
    </citation>
    <scope>NUCLEOTIDE SEQUENCE [LARGE SCALE GENOMIC DNA]</scope>
    <source>
        <strain evidence="14 15">R142</strain>
    </source>
</reference>
<dbReference type="InterPro" id="IPR007507">
    <property type="entry name" value="Glycos_transf_N"/>
</dbReference>
<evidence type="ECO:0000313" key="14">
    <source>
        <dbReference type="EMBL" id="TQV77652.1"/>
    </source>
</evidence>
<accession>A0A545TK96</accession>
<comment type="pathway">
    <text evidence="2 12">Bacterial outer membrane biogenesis; LPS core biosynthesis.</text>
</comment>
<dbReference type="RefSeq" id="WP_142905135.1">
    <property type="nucleotide sequence ID" value="NZ_ML660095.1"/>
</dbReference>
<keyword evidence="12" id="KW-0812">Transmembrane</keyword>
<gene>
    <name evidence="14" type="ORF">FKG94_15020</name>
</gene>
<evidence type="ECO:0000256" key="6">
    <source>
        <dbReference type="ARBA" id="ARBA00022679"/>
    </source>
</evidence>
<dbReference type="FunFam" id="3.40.50.2000:FF:000032">
    <property type="entry name" value="3-deoxy-D-manno-octulosonic acid transferase"/>
    <property type="match status" value="1"/>
</dbReference>
<dbReference type="OrthoDB" id="9789797at2"/>
<comment type="catalytic activity">
    <reaction evidence="9 12">
        <text>lipid IVA (E. coli) + CMP-3-deoxy-beta-D-manno-octulosonate = alpha-Kdo-(2-&gt;6)-lipid IVA (E. coli) + CMP + H(+)</text>
        <dbReference type="Rhea" id="RHEA:28066"/>
        <dbReference type="ChEBI" id="CHEBI:15378"/>
        <dbReference type="ChEBI" id="CHEBI:58603"/>
        <dbReference type="ChEBI" id="CHEBI:60364"/>
        <dbReference type="ChEBI" id="CHEBI:60377"/>
        <dbReference type="ChEBI" id="CHEBI:85987"/>
        <dbReference type="EC" id="2.4.99.12"/>
    </reaction>
</comment>
<keyword evidence="12" id="KW-0472">Membrane</keyword>
<evidence type="ECO:0000256" key="1">
    <source>
        <dbReference type="ARBA" id="ARBA00004388"/>
    </source>
</evidence>
<dbReference type="UniPathway" id="UPA00958"/>
<evidence type="ECO:0000256" key="7">
    <source>
        <dbReference type="ARBA" id="ARBA00022968"/>
    </source>
</evidence>
<evidence type="ECO:0000256" key="2">
    <source>
        <dbReference type="ARBA" id="ARBA00004713"/>
    </source>
</evidence>
<feature type="site" description="Transition state stabilizer" evidence="11">
    <location>
        <position position="208"/>
    </location>
</feature>
<evidence type="ECO:0000256" key="3">
    <source>
        <dbReference type="ARBA" id="ARBA00006380"/>
    </source>
</evidence>
<dbReference type="PANTHER" id="PTHR42755:SF1">
    <property type="entry name" value="3-DEOXY-D-MANNO-OCTULOSONIC ACID TRANSFERASE, MITOCHONDRIAL-RELATED"/>
    <property type="match status" value="1"/>
</dbReference>
<dbReference type="Gene3D" id="3.40.50.11720">
    <property type="entry name" value="3-Deoxy-D-manno-octulosonic-acid transferase, N-terminal domain"/>
    <property type="match status" value="1"/>
</dbReference>
<dbReference type="InterPro" id="IPR038107">
    <property type="entry name" value="Glycos_transf_N_sf"/>
</dbReference>
<comment type="function">
    <text evidence="12">Involved in lipopolysaccharide (LPS) biosynthesis. Catalyzes the transfer of 3-deoxy-D-manno-octulosonate (Kdo) residue(s) from CMP-Kdo to lipid IV(A), the tetraacyldisaccharide-1,4'-bisphosphate precursor of lipid A.</text>
</comment>
<evidence type="ECO:0000256" key="8">
    <source>
        <dbReference type="ARBA" id="ARBA00031445"/>
    </source>
</evidence>
<sequence>MMRLLYTLVLYAALPLLLLRLRQRARRAPAYGRRWRERFGFIPPLPAAQVVWVHAVSVGEALAAIPMIKLLREQYPQLVFMVTTTTPTGSERVRAAFGDSVHHAYMPYDLPDAVGRFLHRVKPCLLIVMETELWPNTLAACWRRQIPVILANARLSAKSARGYRRFGLLTRPMLQRLSVVAAQHRDDAQRFTALGLPESACEVTGSIKFDLQLSDAQRDAAAQLKRQWSDAGRRPVLLAASTHAGEDEIVLQAFAEVRQQLEQPLLVVVPRHPERFDAVFALCRGKGYRVQRRSEAENREGDIDIVVGDTMGELPLFFGACDSAFVGGSLIEHGGHNLIEPAAWGVPILSGPSLFNFTEVSRLLLEANALTIVRDHHELAQELVDLHQNAARRQGQGLAAKSVADANRGALQKLIDIVGRFL</sequence>
<dbReference type="GO" id="GO:0005886">
    <property type="term" value="C:plasma membrane"/>
    <property type="evidence" value="ECO:0007669"/>
    <property type="project" value="UniProtKB-SubCell"/>
</dbReference>
<comment type="subcellular location">
    <subcellularLocation>
        <location evidence="1">Cell inner membrane</location>
        <topology evidence="1">Single-pass membrane protein</topology>
        <orientation evidence="1">Cytoplasmic side</orientation>
    </subcellularLocation>
    <subcellularLocation>
        <location evidence="12">Cell membrane</location>
    </subcellularLocation>
</comment>
<comment type="caution">
    <text evidence="14">The sequence shown here is derived from an EMBL/GenBank/DDBJ whole genome shotgun (WGS) entry which is preliminary data.</text>
</comment>
<evidence type="ECO:0000256" key="12">
    <source>
        <dbReference type="RuleBase" id="RU365103"/>
    </source>
</evidence>
<keyword evidence="12" id="KW-0448">Lipopolysaccharide biosynthesis</keyword>
<keyword evidence="12" id="KW-1003">Cell membrane</keyword>
<dbReference type="SUPFAM" id="SSF53756">
    <property type="entry name" value="UDP-Glycosyltransferase/glycogen phosphorylase"/>
    <property type="match status" value="1"/>
</dbReference>
<keyword evidence="6 12" id="KW-0808">Transferase</keyword>
<feature type="active site" description="Proton acceptor" evidence="10">
    <location>
        <position position="60"/>
    </location>
</feature>
<evidence type="ECO:0000256" key="4">
    <source>
        <dbReference type="ARBA" id="ARBA00012621"/>
    </source>
</evidence>
<feature type="transmembrane region" description="Helical" evidence="12">
    <location>
        <begin position="51"/>
        <end position="71"/>
    </location>
</feature>
<keyword evidence="15" id="KW-1185">Reference proteome</keyword>
<feature type="domain" description="3-deoxy-D-manno-octulosonic-acid transferase N-terminal" evidence="13">
    <location>
        <begin position="34"/>
        <end position="210"/>
    </location>
</feature>
<dbReference type="NCBIfam" id="NF004388">
    <property type="entry name" value="PRK05749.1-4"/>
    <property type="match status" value="1"/>
</dbReference>
<dbReference type="Proteomes" id="UP000319732">
    <property type="component" value="Unassembled WGS sequence"/>
</dbReference>
<dbReference type="GO" id="GO:0043842">
    <property type="term" value="F:Kdo transferase activity"/>
    <property type="evidence" value="ECO:0007669"/>
    <property type="project" value="UniProtKB-EC"/>
</dbReference>
<dbReference type="EC" id="2.4.99.12" evidence="4 12"/>
<proteinExistence type="inferred from homology"/>
<evidence type="ECO:0000313" key="15">
    <source>
        <dbReference type="Proteomes" id="UP000319732"/>
    </source>
</evidence>
<keyword evidence="12" id="KW-1133">Transmembrane helix</keyword>
<name>A0A545TK96_9GAMM</name>
<dbReference type="PANTHER" id="PTHR42755">
    <property type="entry name" value="3-DEOXY-MANNO-OCTULOSONATE CYTIDYLYLTRANSFERASE"/>
    <property type="match status" value="1"/>
</dbReference>
<comment type="similarity">
    <text evidence="3">Belongs to the glycosyltransferase group 1 family. Glycosyltransferase 30 subfamily.</text>
</comment>
<dbReference type="GO" id="GO:0009244">
    <property type="term" value="P:lipopolysaccharide core region biosynthetic process"/>
    <property type="evidence" value="ECO:0007669"/>
    <property type="project" value="UniProtKB-UniRule"/>
</dbReference>
<evidence type="ECO:0000259" key="13">
    <source>
        <dbReference type="Pfam" id="PF04413"/>
    </source>
</evidence>
<evidence type="ECO:0000256" key="5">
    <source>
        <dbReference type="ARBA" id="ARBA00019077"/>
    </source>
</evidence>